<name>A0A835AP35_9POAL</name>
<dbReference type="Proteomes" id="UP000636709">
    <property type="component" value="Unassembled WGS sequence"/>
</dbReference>
<sequence length="165" mass="16331">MAEVATNGSKVLAAPAAVPAAAVFTGLKVQVTVPAGRAEEAVAFYKAAFAAEEVSRSTHPKRKGDGEEAALLCAELKVGAATLVVCDQASDDVPAVGKEGGAAASGLVLRLETDDVNTAVAQAATAGAALQGEVTEDCCGLGATLVDPFGITWVLGSSTSAKKCA</sequence>
<dbReference type="PROSITE" id="PS51819">
    <property type="entry name" value="VOC"/>
    <property type="match status" value="1"/>
</dbReference>
<proteinExistence type="predicted"/>
<dbReference type="InterPro" id="IPR054575">
    <property type="entry name" value="At5g48480-like_C"/>
</dbReference>
<keyword evidence="3" id="KW-1185">Reference proteome</keyword>
<comment type="caution">
    <text evidence="2">The sequence shown here is derived from an EMBL/GenBank/DDBJ whole genome shotgun (WGS) entry which is preliminary data.</text>
</comment>
<dbReference type="Gene3D" id="3.10.180.10">
    <property type="entry name" value="2,3-Dihydroxybiphenyl 1,2-Dioxygenase, domain 1"/>
    <property type="match status" value="1"/>
</dbReference>
<evidence type="ECO:0000313" key="2">
    <source>
        <dbReference type="EMBL" id="KAF8666475.1"/>
    </source>
</evidence>
<dbReference type="Pfam" id="PF22650">
    <property type="entry name" value="At5g48480-like_C"/>
    <property type="match status" value="1"/>
</dbReference>
<gene>
    <name evidence="2" type="ORF">HU200_053586</name>
</gene>
<dbReference type="InterPro" id="IPR029068">
    <property type="entry name" value="Glyas_Bleomycin-R_OHBP_Dase"/>
</dbReference>
<evidence type="ECO:0000313" key="3">
    <source>
        <dbReference type="Proteomes" id="UP000636709"/>
    </source>
</evidence>
<dbReference type="PANTHER" id="PTHR34109:SF1">
    <property type="entry name" value="VOC DOMAIN-CONTAINING PROTEIN"/>
    <property type="match status" value="1"/>
</dbReference>
<dbReference type="OrthoDB" id="673150at2759"/>
<protein>
    <recommendedName>
        <fullName evidence="1">VOC domain-containing protein</fullName>
    </recommendedName>
</protein>
<dbReference type="Pfam" id="PF22656">
    <property type="entry name" value="At5g48480-like_N"/>
    <property type="match status" value="1"/>
</dbReference>
<dbReference type="PANTHER" id="PTHR34109">
    <property type="entry name" value="BNAUNNG04460D PROTEIN-RELATED"/>
    <property type="match status" value="1"/>
</dbReference>
<dbReference type="InterPro" id="IPR037523">
    <property type="entry name" value="VOC_core"/>
</dbReference>
<evidence type="ECO:0000259" key="1">
    <source>
        <dbReference type="PROSITE" id="PS51819"/>
    </source>
</evidence>
<dbReference type="EMBL" id="JACEFO010002306">
    <property type="protein sequence ID" value="KAF8666475.1"/>
    <property type="molecule type" value="Genomic_DNA"/>
</dbReference>
<reference evidence="2" key="1">
    <citation type="submission" date="2020-07" db="EMBL/GenBank/DDBJ databases">
        <title>Genome sequence and genetic diversity analysis of an under-domesticated orphan crop, white fonio (Digitaria exilis).</title>
        <authorList>
            <person name="Bennetzen J.L."/>
            <person name="Chen S."/>
            <person name="Ma X."/>
            <person name="Wang X."/>
            <person name="Yssel A.E.J."/>
            <person name="Chaluvadi S.R."/>
            <person name="Johnson M."/>
            <person name="Gangashetty P."/>
            <person name="Hamidou F."/>
            <person name="Sanogo M.D."/>
            <person name="Zwaenepoel A."/>
            <person name="Wallace J."/>
            <person name="Van De Peer Y."/>
            <person name="Van Deynze A."/>
        </authorList>
    </citation>
    <scope>NUCLEOTIDE SEQUENCE</scope>
    <source>
        <tissue evidence="2">Leaves</tissue>
    </source>
</reference>
<accession>A0A835AP35</accession>
<dbReference type="InterPro" id="IPR054576">
    <property type="entry name" value="At5g48480-like_N"/>
</dbReference>
<organism evidence="2 3">
    <name type="scientific">Digitaria exilis</name>
    <dbReference type="NCBI Taxonomy" id="1010633"/>
    <lineage>
        <taxon>Eukaryota</taxon>
        <taxon>Viridiplantae</taxon>
        <taxon>Streptophyta</taxon>
        <taxon>Embryophyta</taxon>
        <taxon>Tracheophyta</taxon>
        <taxon>Spermatophyta</taxon>
        <taxon>Magnoliopsida</taxon>
        <taxon>Liliopsida</taxon>
        <taxon>Poales</taxon>
        <taxon>Poaceae</taxon>
        <taxon>PACMAD clade</taxon>
        <taxon>Panicoideae</taxon>
        <taxon>Panicodae</taxon>
        <taxon>Paniceae</taxon>
        <taxon>Anthephorinae</taxon>
        <taxon>Digitaria</taxon>
    </lineage>
</organism>
<feature type="domain" description="VOC" evidence="1">
    <location>
        <begin position="26"/>
        <end position="158"/>
    </location>
</feature>
<dbReference type="AlphaFoldDB" id="A0A835AP35"/>
<dbReference type="Gramene" id="Dexi3B01G0029760.1">
    <property type="protein sequence ID" value="Dexi3B01G0029760.1:cds"/>
    <property type="gene ID" value="Dexi3B01G0029760"/>
</dbReference>
<dbReference type="SUPFAM" id="SSF54593">
    <property type="entry name" value="Glyoxalase/Bleomycin resistance protein/Dihydroxybiphenyl dioxygenase"/>
    <property type="match status" value="1"/>
</dbReference>